<accession>A0ABU5F851</accession>
<feature type="transmembrane region" description="Helical" evidence="1">
    <location>
        <begin position="33"/>
        <end position="52"/>
    </location>
</feature>
<dbReference type="InterPro" id="IPR027417">
    <property type="entry name" value="P-loop_NTPase"/>
</dbReference>
<proteinExistence type="predicted"/>
<keyword evidence="1" id="KW-0812">Transmembrane</keyword>
<evidence type="ECO:0000313" key="2">
    <source>
        <dbReference type="EMBL" id="MDY3563778.1"/>
    </source>
</evidence>
<organism evidence="2 3">
    <name type="scientific">Gemmata algarum</name>
    <dbReference type="NCBI Taxonomy" id="2975278"/>
    <lineage>
        <taxon>Bacteria</taxon>
        <taxon>Pseudomonadati</taxon>
        <taxon>Planctomycetota</taxon>
        <taxon>Planctomycetia</taxon>
        <taxon>Gemmatales</taxon>
        <taxon>Gemmataceae</taxon>
        <taxon>Gemmata</taxon>
    </lineage>
</organism>
<dbReference type="Gene3D" id="3.40.50.300">
    <property type="entry name" value="P-loop containing nucleotide triphosphate hydrolases"/>
    <property type="match status" value="1"/>
</dbReference>
<keyword evidence="3" id="KW-1185">Reference proteome</keyword>
<evidence type="ECO:0000256" key="1">
    <source>
        <dbReference type="SAM" id="Phobius"/>
    </source>
</evidence>
<dbReference type="Proteomes" id="UP001272242">
    <property type="component" value="Unassembled WGS sequence"/>
</dbReference>
<dbReference type="CDD" id="cd00882">
    <property type="entry name" value="Ras_like_GTPase"/>
    <property type="match status" value="1"/>
</dbReference>
<name>A0ABU5F851_9BACT</name>
<sequence>MKPNQLIVVILLASLPLGVMVGVGFYYLLSTGWLFWVSWPMLCCWVLAYLFGSHWQKAAKRRVAEEPPPLHYTDRDRLAWKTVEERIHGAEKAPDLEPGRLYLYVDVAKGLAEELAAVYHPNAANPIGNLTIPELLTVVELAAHDLGELSRTYLPGSHLITIEHFRQVKAAAKWYQLGRQALWAVSAAVDPVQTGIRYAATQTGLRKPSRLFKENVVLWLHVNFIRQMGHYFIELYSGRLKIGATRYRELMAGQRESQPSGAGVNAGVGSDRGAEPRTVTIAFLGQVQAGKSRVIHALLGERRPLTEVTLAADGVNRYELHATGWPAELDLLEVTGYGRGGLPTDQFDTALEVALAADAVCLTIDGRQPARDADIQLLRRLREWFSTRPDLKMPPILVVLTHTDLLPPATEWSPPYDWRRPTKPKEKAIAEAVTIVREQFGPVAAFAPVCTAEGKTHGVQEELLPQLSELLGEARAVAFLRCLGEQKSPRVVDQLLAVGKQLLLKAITGR</sequence>
<dbReference type="RefSeq" id="WP_320689917.1">
    <property type="nucleotide sequence ID" value="NZ_JAXBLV010000250.1"/>
</dbReference>
<evidence type="ECO:0000313" key="3">
    <source>
        <dbReference type="Proteomes" id="UP001272242"/>
    </source>
</evidence>
<feature type="transmembrane region" description="Helical" evidence="1">
    <location>
        <begin position="7"/>
        <end position="27"/>
    </location>
</feature>
<dbReference type="SUPFAM" id="SSF52540">
    <property type="entry name" value="P-loop containing nucleoside triphosphate hydrolases"/>
    <property type="match status" value="1"/>
</dbReference>
<dbReference type="EMBL" id="JAXBLV010000250">
    <property type="protein sequence ID" value="MDY3563778.1"/>
    <property type="molecule type" value="Genomic_DNA"/>
</dbReference>
<keyword evidence="1" id="KW-0472">Membrane</keyword>
<protein>
    <submittedName>
        <fullName evidence="2">GTPase domain-containing protein</fullName>
    </submittedName>
</protein>
<keyword evidence="1" id="KW-1133">Transmembrane helix</keyword>
<reference evidence="3" key="1">
    <citation type="journal article" date="2023" name="Mar. Drugs">
        <title>Gemmata algarum, a Novel Planctomycete Isolated from an Algal Mat, Displays Antimicrobial Activity.</title>
        <authorList>
            <person name="Kumar G."/>
            <person name="Kallscheuer N."/>
            <person name="Kashif M."/>
            <person name="Ahamad S."/>
            <person name="Jagadeeshwari U."/>
            <person name="Pannikurungottu S."/>
            <person name="Haufschild T."/>
            <person name="Kabuu M."/>
            <person name="Sasikala C."/>
            <person name="Jogler C."/>
            <person name="Ramana C."/>
        </authorList>
    </citation>
    <scope>NUCLEOTIDE SEQUENCE [LARGE SCALE GENOMIC DNA]</scope>
    <source>
        <strain evidence="3">JC673</strain>
    </source>
</reference>
<gene>
    <name evidence="2" type="ORF">R5W23_005400</name>
</gene>
<comment type="caution">
    <text evidence="2">The sequence shown here is derived from an EMBL/GenBank/DDBJ whole genome shotgun (WGS) entry which is preliminary data.</text>
</comment>